<dbReference type="EMBL" id="ML994610">
    <property type="protein sequence ID" value="KAF2195410.1"/>
    <property type="molecule type" value="Genomic_DNA"/>
</dbReference>
<dbReference type="PANTHER" id="PTHR13420">
    <property type="entry name" value="UPF0235 PROTEIN C15ORF40"/>
    <property type="match status" value="1"/>
</dbReference>
<dbReference type="Pfam" id="PF02594">
    <property type="entry name" value="DUF167"/>
    <property type="match status" value="1"/>
</dbReference>
<dbReference type="HAMAP" id="MF_00634">
    <property type="entry name" value="UPF0235"/>
    <property type="match status" value="1"/>
</dbReference>
<dbReference type="OrthoDB" id="244097at2759"/>
<keyword evidence="3" id="KW-1185">Reference proteome</keyword>
<gene>
    <name evidence="2" type="ORF">K469DRAFT_543425</name>
</gene>
<proteinExistence type="inferred from homology"/>
<evidence type="ECO:0000256" key="1">
    <source>
        <dbReference type="ARBA" id="ARBA00010364"/>
    </source>
</evidence>
<reference evidence="2" key="1">
    <citation type="journal article" date="2020" name="Stud. Mycol.">
        <title>101 Dothideomycetes genomes: a test case for predicting lifestyles and emergence of pathogens.</title>
        <authorList>
            <person name="Haridas S."/>
            <person name="Albert R."/>
            <person name="Binder M."/>
            <person name="Bloem J."/>
            <person name="Labutti K."/>
            <person name="Salamov A."/>
            <person name="Andreopoulos B."/>
            <person name="Baker S."/>
            <person name="Barry K."/>
            <person name="Bills G."/>
            <person name="Bluhm B."/>
            <person name="Cannon C."/>
            <person name="Castanera R."/>
            <person name="Culley D."/>
            <person name="Daum C."/>
            <person name="Ezra D."/>
            <person name="Gonzalez J."/>
            <person name="Henrissat B."/>
            <person name="Kuo A."/>
            <person name="Liang C."/>
            <person name="Lipzen A."/>
            <person name="Lutzoni F."/>
            <person name="Magnuson J."/>
            <person name="Mondo S."/>
            <person name="Nolan M."/>
            <person name="Ohm R."/>
            <person name="Pangilinan J."/>
            <person name="Park H.-J."/>
            <person name="Ramirez L."/>
            <person name="Alfaro M."/>
            <person name="Sun H."/>
            <person name="Tritt A."/>
            <person name="Yoshinaga Y."/>
            <person name="Zwiers L.-H."/>
            <person name="Turgeon B."/>
            <person name="Goodwin S."/>
            <person name="Spatafora J."/>
            <person name="Crous P."/>
            <person name="Grigoriev I."/>
        </authorList>
    </citation>
    <scope>NUCLEOTIDE SEQUENCE</scope>
    <source>
        <strain evidence="2">CBS 207.26</strain>
    </source>
</reference>
<dbReference type="NCBIfam" id="TIGR00251">
    <property type="entry name" value="DUF167 family protein"/>
    <property type="match status" value="1"/>
</dbReference>
<protein>
    <submittedName>
        <fullName evidence="2">YggU-like protein</fullName>
    </submittedName>
</protein>
<comment type="similarity">
    <text evidence="1">Belongs to the UPF0235 family.</text>
</comment>
<name>A0A6A6EZ46_9PEZI</name>
<evidence type="ECO:0000313" key="3">
    <source>
        <dbReference type="Proteomes" id="UP000800200"/>
    </source>
</evidence>
<dbReference type="InterPro" id="IPR003746">
    <property type="entry name" value="DUF167"/>
</dbReference>
<evidence type="ECO:0000313" key="2">
    <source>
        <dbReference type="EMBL" id="KAF2195410.1"/>
    </source>
</evidence>
<dbReference type="PANTHER" id="PTHR13420:SF7">
    <property type="entry name" value="UPF0235 PROTEIN C15ORF40"/>
    <property type="match status" value="1"/>
</dbReference>
<dbReference type="AlphaFoldDB" id="A0A6A6EZ46"/>
<accession>A0A6A6EZ46</accession>
<dbReference type="GO" id="GO:0005737">
    <property type="term" value="C:cytoplasm"/>
    <property type="evidence" value="ECO:0007669"/>
    <property type="project" value="TreeGrafter"/>
</dbReference>
<dbReference type="Gene3D" id="3.30.1200.10">
    <property type="entry name" value="YggU-like"/>
    <property type="match status" value="1"/>
</dbReference>
<dbReference type="SMART" id="SM01152">
    <property type="entry name" value="DUF167"/>
    <property type="match status" value="1"/>
</dbReference>
<sequence length="121" mass="13017">MLSPAIRFIAAKRGSKTQGGSVQLLCHVKPGVSANREGIAAVSNEQIELCVAAQAREGEANKAVREVIAKVLKVPKSDVEIAKGMKSREKTVVVSNIVTKNKTPEEEIERIKIILQENVSG</sequence>
<dbReference type="Proteomes" id="UP000800200">
    <property type="component" value="Unassembled WGS sequence"/>
</dbReference>
<dbReference type="InterPro" id="IPR036591">
    <property type="entry name" value="YggU-like_sf"/>
</dbReference>
<organism evidence="2 3">
    <name type="scientific">Zopfia rhizophila CBS 207.26</name>
    <dbReference type="NCBI Taxonomy" id="1314779"/>
    <lineage>
        <taxon>Eukaryota</taxon>
        <taxon>Fungi</taxon>
        <taxon>Dikarya</taxon>
        <taxon>Ascomycota</taxon>
        <taxon>Pezizomycotina</taxon>
        <taxon>Dothideomycetes</taxon>
        <taxon>Dothideomycetes incertae sedis</taxon>
        <taxon>Zopfiaceae</taxon>
        <taxon>Zopfia</taxon>
    </lineage>
</organism>
<dbReference type="SUPFAM" id="SSF69786">
    <property type="entry name" value="YggU-like"/>
    <property type="match status" value="1"/>
</dbReference>